<sequence length="101" mass="11583">MTSTATFRVNHPGFLDAFADEHQMVVFGSPVVRDDDPILQPVLDRIQHFELELADEITVKDDSMMFGESVLRWYMTRPALRDGLLGFDGPDALRRMWENGK</sequence>
<dbReference type="InterPro" id="IPR035405">
    <property type="entry name" value="GP70"/>
</dbReference>
<gene>
    <name evidence="1" type="ORF">BST44_16340</name>
</gene>
<name>A0A1X0KD57_MYCSC</name>
<dbReference type="EMBL" id="MVIJ01000023">
    <property type="protein sequence ID" value="ORB73134.1"/>
    <property type="molecule type" value="Genomic_DNA"/>
</dbReference>
<dbReference type="RefSeq" id="WP_083178146.1">
    <property type="nucleotide sequence ID" value="NZ_MVIJ01000023.1"/>
</dbReference>
<evidence type="ECO:0000313" key="1">
    <source>
        <dbReference type="EMBL" id="ORB73134.1"/>
    </source>
</evidence>
<accession>A0A1X0KD57</accession>
<dbReference type="Pfam" id="PF17429">
    <property type="entry name" value="GP70"/>
    <property type="match status" value="1"/>
</dbReference>
<evidence type="ECO:0000313" key="2">
    <source>
        <dbReference type="Proteomes" id="UP000192601"/>
    </source>
</evidence>
<comment type="caution">
    <text evidence="1">The sequence shown here is derived from an EMBL/GenBank/DDBJ whole genome shotgun (WGS) entry which is preliminary data.</text>
</comment>
<proteinExistence type="predicted"/>
<protein>
    <submittedName>
        <fullName evidence="1">Uncharacterized protein</fullName>
    </submittedName>
</protein>
<dbReference type="STRING" id="1783.BST44_16340"/>
<dbReference type="AlphaFoldDB" id="A0A1X0KD57"/>
<reference evidence="1 2" key="1">
    <citation type="submission" date="2017-02" db="EMBL/GenBank/DDBJ databases">
        <title>The new phylogeny of genus Mycobacterium.</title>
        <authorList>
            <person name="Tortoli E."/>
            <person name="Trovato A."/>
            <person name="Cirillo D.M."/>
        </authorList>
    </citation>
    <scope>NUCLEOTIDE SEQUENCE [LARGE SCALE GENOMIC DNA]</scope>
    <source>
        <strain evidence="1 2">DSM 43992</strain>
    </source>
</reference>
<dbReference type="Proteomes" id="UP000192601">
    <property type="component" value="Unassembled WGS sequence"/>
</dbReference>
<organism evidence="1 2">
    <name type="scientific">Mycobacterium scrofulaceum</name>
    <dbReference type="NCBI Taxonomy" id="1783"/>
    <lineage>
        <taxon>Bacteria</taxon>
        <taxon>Bacillati</taxon>
        <taxon>Actinomycetota</taxon>
        <taxon>Actinomycetes</taxon>
        <taxon>Mycobacteriales</taxon>
        <taxon>Mycobacteriaceae</taxon>
        <taxon>Mycobacterium</taxon>
    </lineage>
</organism>
<keyword evidence="2" id="KW-1185">Reference proteome</keyword>